<dbReference type="SUPFAM" id="SSF54001">
    <property type="entry name" value="Cysteine proteinases"/>
    <property type="match status" value="1"/>
</dbReference>
<dbReference type="GO" id="GO:0008234">
    <property type="term" value="F:cysteine-type peptidase activity"/>
    <property type="evidence" value="ECO:0007669"/>
    <property type="project" value="InterPro"/>
</dbReference>
<evidence type="ECO:0000256" key="1">
    <source>
        <dbReference type="ARBA" id="ARBA00008455"/>
    </source>
</evidence>
<dbReference type="PROSITE" id="PS00639">
    <property type="entry name" value="THIOL_PROTEASE_HIS"/>
    <property type="match status" value="1"/>
</dbReference>
<feature type="domain" description="Peptidase C1A papain C-terminal" evidence="3">
    <location>
        <begin position="1"/>
        <end position="84"/>
    </location>
</feature>
<keyword evidence="4" id="KW-0378">Hydrolase</keyword>
<sequence>MTNGPVQATFAVYADFSKYKSGVYVHTAGARRGAHAVKIVGWGVQGKTPYWIIANSWNSDWGEGGFFRMARGRNECGIEAAVYAGLMKV</sequence>
<dbReference type="GO" id="GO:0006508">
    <property type="term" value="P:proteolysis"/>
    <property type="evidence" value="ECO:0007669"/>
    <property type="project" value="UniProtKB-KW"/>
</dbReference>
<dbReference type="EMBL" id="KN549223">
    <property type="protein sequence ID" value="KHJ99379.1"/>
    <property type="molecule type" value="Genomic_DNA"/>
</dbReference>
<dbReference type="PANTHER" id="PTHR12411">
    <property type="entry name" value="CYSTEINE PROTEASE FAMILY C1-RELATED"/>
    <property type="match status" value="1"/>
</dbReference>
<dbReference type="InterPro" id="IPR013128">
    <property type="entry name" value="Peptidase_C1A"/>
</dbReference>
<comment type="similarity">
    <text evidence="1">Belongs to the peptidase C1 family.</text>
</comment>
<dbReference type="AlphaFoldDB" id="A0A0B1TQ27"/>
<dbReference type="Pfam" id="PF00112">
    <property type="entry name" value="Peptidase_C1"/>
    <property type="match status" value="1"/>
</dbReference>
<dbReference type="InterPro" id="IPR025660">
    <property type="entry name" value="Pept_his_AS"/>
</dbReference>
<organism evidence="4 5">
    <name type="scientific">Oesophagostomum dentatum</name>
    <name type="common">Nodular worm</name>
    <dbReference type="NCBI Taxonomy" id="61180"/>
    <lineage>
        <taxon>Eukaryota</taxon>
        <taxon>Metazoa</taxon>
        <taxon>Ecdysozoa</taxon>
        <taxon>Nematoda</taxon>
        <taxon>Chromadorea</taxon>
        <taxon>Rhabditida</taxon>
        <taxon>Rhabditina</taxon>
        <taxon>Rhabditomorpha</taxon>
        <taxon>Strongyloidea</taxon>
        <taxon>Strongylidae</taxon>
        <taxon>Oesophagostomum</taxon>
    </lineage>
</organism>
<dbReference type="InterPro" id="IPR038765">
    <property type="entry name" value="Papain-like_cys_pep_sf"/>
</dbReference>
<keyword evidence="5" id="KW-1185">Reference proteome</keyword>
<dbReference type="Proteomes" id="UP000053660">
    <property type="component" value="Unassembled WGS sequence"/>
</dbReference>
<dbReference type="PROSITE" id="PS00640">
    <property type="entry name" value="THIOL_PROTEASE_ASN"/>
    <property type="match status" value="1"/>
</dbReference>
<keyword evidence="4" id="KW-0645">Protease</keyword>
<name>A0A0B1TQ27_OESDE</name>
<gene>
    <name evidence="4" type="ORF">OESDEN_00617</name>
</gene>
<accession>A0A0B1TQ27</accession>
<evidence type="ECO:0000259" key="3">
    <source>
        <dbReference type="Pfam" id="PF00112"/>
    </source>
</evidence>
<evidence type="ECO:0000313" key="4">
    <source>
        <dbReference type="EMBL" id="KHJ99379.1"/>
    </source>
</evidence>
<dbReference type="Gene3D" id="3.90.70.10">
    <property type="entry name" value="Cysteine proteinases"/>
    <property type="match status" value="1"/>
</dbReference>
<dbReference type="InterPro" id="IPR000668">
    <property type="entry name" value="Peptidase_C1A_C"/>
</dbReference>
<dbReference type="InterPro" id="IPR025661">
    <property type="entry name" value="Pept_asp_AS"/>
</dbReference>
<proteinExistence type="inferred from homology"/>
<keyword evidence="2" id="KW-1015">Disulfide bond</keyword>
<evidence type="ECO:0000256" key="2">
    <source>
        <dbReference type="ARBA" id="ARBA00023157"/>
    </source>
</evidence>
<dbReference type="OrthoDB" id="5847537at2759"/>
<reference evidence="4 5" key="1">
    <citation type="submission" date="2014-03" db="EMBL/GenBank/DDBJ databases">
        <title>Draft genome of the hookworm Oesophagostomum dentatum.</title>
        <authorList>
            <person name="Mitreva M."/>
        </authorList>
    </citation>
    <scope>NUCLEOTIDE SEQUENCE [LARGE SCALE GENOMIC DNA]</scope>
    <source>
        <strain evidence="4 5">OD-Hann</strain>
    </source>
</reference>
<evidence type="ECO:0000313" key="5">
    <source>
        <dbReference type="Proteomes" id="UP000053660"/>
    </source>
</evidence>
<protein>
    <submittedName>
        <fullName evidence="4">Papain family cysteine protease</fullName>
    </submittedName>
</protein>